<gene>
    <name evidence="3" type="ORF">NliqN6_4108</name>
</gene>
<dbReference type="PANTHER" id="PTHR40466">
    <property type="entry name" value="EXPRESSED PROTEIN"/>
    <property type="match status" value="1"/>
</dbReference>
<keyword evidence="4" id="KW-1185">Reference proteome</keyword>
<sequence>MASLPPKPNANEMPASQVGKTGATLNRFAKRDPALYPLLIVVGGIFCTAGYMLSNKATNVEPAKAFMRGNVVNPWDDESKLDVHPSQVAAFKYRYQNRQGIMEDAPPTLSSSVRQMAGPNSHKFRCE</sequence>
<feature type="transmembrane region" description="Helical" evidence="2">
    <location>
        <begin position="34"/>
        <end position="54"/>
    </location>
</feature>
<dbReference type="PANTHER" id="PTHR40466:SF1">
    <property type="entry name" value="FUNGAL PROTEIN"/>
    <property type="match status" value="1"/>
</dbReference>
<evidence type="ECO:0000256" key="2">
    <source>
        <dbReference type="SAM" id="Phobius"/>
    </source>
</evidence>
<evidence type="ECO:0000256" key="1">
    <source>
        <dbReference type="SAM" id="MobiDB-lite"/>
    </source>
</evidence>
<dbReference type="AlphaFoldDB" id="A0A8H3TUC5"/>
<reference evidence="3" key="1">
    <citation type="submission" date="2020-07" db="EMBL/GenBank/DDBJ databases">
        <title>Draft Genome Sequence of a Deep-Sea Yeast, Naganishia (Cryptococcus) liquefaciens strain N6.</title>
        <authorList>
            <person name="Han Y.W."/>
            <person name="Kajitani R."/>
            <person name="Morimoto H."/>
            <person name="Parhat M."/>
            <person name="Tsubouchi H."/>
            <person name="Bakenova O."/>
            <person name="Ogata M."/>
            <person name="Argunhan B."/>
            <person name="Aoki R."/>
            <person name="Kajiwara S."/>
            <person name="Itoh T."/>
            <person name="Iwasaki H."/>
        </authorList>
    </citation>
    <scope>NUCLEOTIDE SEQUENCE</scope>
    <source>
        <strain evidence="3">N6</strain>
    </source>
</reference>
<feature type="region of interest" description="Disordered" evidence="1">
    <location>
        <begin position="104"/>
        <end position="127"/>
    </location>
</feature>
<keyword evidence="2" id="KW-0472">Membrane</keyword>
<comment type="caution">
    <text evidence="3">The sequence shown here is derived from an EMBL/GenBank/DDBJ whole genome shotgun (WGS) entry which is preliminary data.</text>
</comment>
<keyword evidence="2" id="KW-0812">Transmembrane</keyword>
<protein>
    <submittedName>
        <fullName evidence="3">Uncharacterized protein</fullName>
    </submittedName>
</protein>
<evidence type="ECO:0000313" key="4">
    <source>
        <dbReference type="Proteomes" id="UP000620104"/>
    </source>
</evidence>
<evidence type="ECO:0000313" key="3">
    <source>
        <dbReference type="EMBL" id="GHJ87706.1"/>
    </source>
</evidence>
<dbReference type="Proteomes" id="UP000620104">
    <property type="component" value="Unassembled WGS sequence"/>
</dbReference>
<dbReference type="EMBL" id="BLZA01000023">
    <property type="protein sequence ID" value="GHJ87706.1"/>
    <property type="molecule type" value="Genomic_DNA"/>
</dbReference>
<dbReference type="InterPro" id="IPR039965">
    <property type="entry name" value="C3H7.08c"/>
</dbReference>
<organism evidence="3 4">
    <name type="scientific">Naganishia liquefaciens</name>
    <dbReference type="NCBI Taxonomy" id="104408"/>
    <lineage>
        <taxon>Eukaryota</taxon>
        <taxon>Fungi</taxon>
        <taxon>Dikarya</taxon>
        <taxon>Basidiomycota</taxon>
        <taxon>Agaricomycotina</taxon>
        <taxon>Tremellomycetes</taxon>
        <taxon>Filobasidiales</taxon>
        <taxon>Filobasidiaceae</taxon>
        <taxon>Naganishia</taxon>
    </lineage>
</organism>
<name>A0A8H3TUC5_9TREE</name>
<dbReference type="OrthoDB" id="3141857at2759"/>
<proteinExistence type="predicted"/>
<accession>A0A8H3TUC5</accession>
<keyword evidence="2" id="KW-1133">Transmembrane helix</keyword>